<name>A0ABD3BAG0_9LAMI</name>
<reference evidence="3" key="1">
    <citation type="journal article" date="2024" name="IScience">
        <title>Strigolactones Initiate the Formation of Haustorium-like Structures in Castilleja.</title>
        <authorList>
            <person name="Buerger M."/>
            <person name="Peterson D."/>
            <person name="Chory J."/>
        </authorList>
    </citation>
    <scope>NUCLEOTIDE SEQUENCE [LARGE SCALE GENOMIC DNA]</scope>
</reference>
<feature type="compositionally biased region" description="Basic and acidic residues" evidence="1">
    <location>
        <begin position="225"/>
        <end position="255"/>
    </location>
</feature>
<dbReference type="PANTHER" id="PTHR36364:SF1">
    <property type="entry name" value="OS03G0203000 PROTEIN"/>
    <property type="match status" value="1"/>
</dbReference>
<protein>
    <recommendedName>
        <fullName evidence="4">Btz domain-containing protein</fullName>
    </recommendedName>
</protein>
<keyword evidence="3" id="KW-1185">Reference proteome</keyword>
<dbReference type="EMBL" id="JAVIJP010000107">
    <property type="protein sequence ID" value="KAL3614345.1"/>
    <property type="molecule type" value="Genomic_DNA"/>
</dbReference>
<feature type="compositionally biased region" description="Basic and acidic residues" evidence="1">
    <location>
        <begin position="131"/>
        <end position="182"/>
    </location>
</feature>
<comment type="caution">
    <text evidence="2">The sequence shown here is derived from an EMBL/GenBank/DDBJ whole genome shotgun (WGS) entry which is preliminary data.</text>
</comment>
<feature type="compositionally biased region" description="Basic and acidic residues" evidence="1">
    <location>
        <begin position="18"/>
        <end position="53"/>
    </location>
</feature>
<sequence length="327" mass="38027">MSRREDRSSDARRHRSRFDREPSPKRSRRDDNKQERERLPVNTKLDNDRDSDRKHHRQLRDPPPLQPASAHDSKIETRTMNKDTDNRTIGPLEITKKISDPAKVPQPRLLYSRHDEVAGAGQNGRAFNRSMTDREHGSWRDHKEHQNSRTEVKKAVASDVKNEKPRDGRYENRPSRHDEYFRTEANPALKRPAFREQKIPAVDSEKIEKTATDSEKKIQNQRGAESGRRDERRFNSERSGRHERSSFVRDKELTRGEAMSNSRDRYGGGLRSGYRGREGFSGVQGFDRPAGGRVEKWKHDLYDEANRSPKAKNEEEQISKIEALLAS</sequence>
<dbReference type="Proteomes" id="UP001632038">
    <property type="component" value="Unassembled WGS sequence"/>
</dbReference>
<feature type="compositionally biased region" description="Basic and acidic residues" evidence="1">
    <location>
        <begin position="1"/>
        <end position="11"/>
    </location>
</feature>
<feature type="compositionally biased region" description="Basic and acidic residues" evidence="1">
    <location>
        <begin position="193"/>
        <end position="218"/>
    </location>
</feature>
<feature type="region of interest" description="Disordered" evidence="1">
    <location>
        <begin position="1"/>
        <end position="105"/>
    </location>
</feature>
<dbReference type="PANTHER" id="PTHR36364">
    <property type="entry name" value="OS03G0203000 PROTEIN"/>
    <property type="match status" value="1"/>
</dbReference>
<gene>
    <name evidence="2" type="ORF">CASFOL_042419</name>
</gene>
<feature type="compositionally biased region" description="Basic and acidic residues" evidence="1">
    <location>
        <begin position="71"/>
        <end position="86"/>
    </location>
</feature>
<evidence type="ECO:0008006" key="4">
    <source>
        <dbReference type="Google" id="ProtNLM"/>
    </source>
</evidence>
<accession>A0ABD3BAG0</accession>
<dbReference type="AlphaFoldDB" id="A0ABD3BAG0"/>
<evidence type="ECO:0000313" key="3">
    <source>
        <dbReference type="Proteomes" id="UP001632038"/>
    </source>
</evidence>
<proteinExistence type="predicted"/>
<evidence type="ECO:0000256" key="1">
    <source>
        <dbReference type="SAM" id="MobiDB-lite"/>
    </source>
</evidence>
<feature type="region of interest" description="Disordered" evidence="1">
    <location>
        <begin position="117"/>
        <end position="292"/>
    </location>
</feature>
<evidence type="ECO:0000313" key="2">
    <source>
        <dbReference type="EMBL" id="KAL3614345.1"/>
    </source>
</evidence>
<organism evidence="2 3">
    <name type="scientific">Castilleja foliolosa</name>
    <dbReference type="NCBI Taxonomy" id="1961234"/>
    <lineage>
        <taxon>Eukaryota</taxon>
        <taxon>Viridiplantae</taxon>
        <taxon>Streptophyta</taxon>
        <taxon>Embryophyta</taxon>
        <taxon>Tracheophyta</taxon>
        <taxon>Spermatophyta</taxon>
        <taxon>Magnoliopsida</taxon>
        <taxon>eudicotyledons</taxon>
        <taxon>Gunneridae</taxon>
        <taxon>Pentapetalae</taxon>
        <taxon>asterids</taxon>
        <taxon>lamiids</taxon>
        <taxon>Lamiales</taxon>
        <taxon>Orobanchaceae</taxon>
        <taxon>Pedicularideae</taxon>
        <taxon>Castillejinae</taxon>
        <taxon>Castilleja</taxon>
    </lineage>
</organism>